<dbReference type="EMBL" id="CAKMUD010000149">
    <property type="protein sequence ID" value="CAH1603979.1"/>
    <property type="molecule type" value="Genomic_DNA"/>
</dbReference>
<dbReference type="InterPro" id="IPR039554">
    <property type="entry name" value="HigA2-like_HTH"/>
</dbReference>
<sequence>MNDEKIKQELQKIIKNEYDCSKLVQREFAELLCKKQSRLCGILNNSIGTISISSLLDLVIKIGWKVETKSNSTSRYGFTLKRDSEKYREWKKGVAKMKRLRTAKTT</sequence>
<dbReference type="Gene3D" id="1.10.260.40">
    <property type="entry name" value="lambda repressor-like DNA-binding domains"/>
    <property type="match status" value="1"/>
</dbReference>
<organism evidence="2 3">
    <name type="scientific">Vibrio jasicida</name>
    <dbReference type="NCBI Taxonomy" id="766224"/>
    <lineage>
        <taxon>Bacteria</taxon>
        <taxon>Pseudomonadati</taxon>
        <taxon>Pseudomonadota</taxon>
        <taxon>Gammaproteobacteria</taxon>
        <taxon>Vibrionales</taxon>
        <taxon>Vibrionaceae</taxon>
        <taxon>Vibrio</taxon>
    </lineage>
</organism>
<dbReference type="Pfam" id="PF13744">
    <property type="entry name" value="HTH_37"/>
    <property type="match status" value="1"/>
</dbReference>
<accession>A0AAU9R0L5</accession>
<dbReference type="AlphaFoldDB" id="A0AAU9R0L5"/>
<evidence type="ECO:0000313" key="2">
    <source>
        <dbReference type="EMBL" id="CAH1603979.1"/>
    </source>
</evidence>
<evidence type="ECO:0000259" key="1">
    <source>
        <dbReference type="Pfam" id="PF13744"/>
    </source>
</evidence>
<gene>
    <name evidence="2" type="ORF">THF1A12_90083</name>
</gene>
<dbReference type="GO" id="GO:0003677">
    <property type="term" value="F:DNA binding"/>
    <property type="evidence" value="ECO:0007669"/>
    <property type="project" value="InterPro"/>
</dbReference>
<protein>
    <recommendedName>
        <fullName evidence="1">HigA2-like helix-turn-helix domain-containing protein</fullName>
    </recommendedName>
</protein>
<comment type="caution">
    <text evidence="2">The sequence shown here is derived from an EMBL/GenBank/DDBJ whole genome shotgun (WGS) entry which is preliminary data.</text>
</comment>
<feature type="domain" description="HigA2-like helix-turn-helix" evidence="1">
    <location>
        <begin position="5"/>
        <end position="67"/>
    </location>
</feature>
<proteinExistence type="predicted"/>
<dbReference type="RefSeq" id="WP_409588143.1">
    <property type="nucleotide sequence ID" value="NZ_CAKMTZ010000002.1"/>
</dbReference>
<dbReference type="Proteomes" id="UP001295462">
    <property type="component" value="Unassembled WGS sequence"/>
</dbReference>
<dbReference type="SUPFAM" id="SSF47413">
    <property type="entry name" value="lambda repressor-like DNA-binding domains"/>
    <property type="match status" value="1"/>
</dbReference>
<evidence type="ECO:0000313" key="3">
    <source>
        <dbReference type="Proteomes" id="UP001295462"/>
    </source>
</evidence>
<dbReference type="InterPro" id="IPR010982">
    <property type="entry name" value="Lambda_DNA-bd_dom_sf"/>
</dbReference>
<reference evidence="2" key="1">
    <citation type="submission" date="2022-01" db="EMBL/GenBank/DDBJ databases">
        <authorList>
            <person name="Lagorce A."/>
        </authorList>
    </citation>
    <scope>NUCLEOTIDE SEQUENCE</scope>
    <source>
        <strain evidence="2">Th15_F1_A12</strain>
    </source>
</reference>
<name>A0AAU9R0L5_9VIBR</name>